<keyword evidence="2 6" id="KW-0732">Signal</keyword>
<gene>
    <name evidence="7" type="ORF">E1I69_05400</name>
</gene>
<keyword evidence="4" id="KW-0564">Palmitate</keyword>
<proteinExistence type="predicted"/>
<evidence type="ECO:0000256" key="1">
    <source>
        <dbReference type="ARBA" id="ARBA00022475"/>
    </source>
</evidence>
<sequence length="423" mass="46385">MKFNQFGKLVATLGLGLMLAACSSNDADNAKETGKDGKVEITIATWANETEAKEFDAILDKVNAEQDEYTVEQMVIPQDYYTKIQTMIAGNQAPDLLWLAQEYIPAYAKNGAVLDLTDKVDAQDTIDMADYLDGSLDTAKYEGKTYGLPWIGQPYVVYYNKTLFEENGVELPSEDWNWADFTEKAKALTTDEVYGFGTTGNPPLAVWAWGEGGEIVESDGTIKLTSPETLKGLELAASIITDPTVTMPYQEASSLGVEQGFVTGKIAMMVGGANDDVERKVEEAGGSFEVGMAVMPAGSQEHVTFNWTASTLISEQTDNEDIAFKALIDITEKMFDWKVPSPMASKVDIIGEVNPYKAYALDVIKKSTEISRGFNNLPEQNEIGGKQWELLDTPVLTNNNGKDDLNVKQVAEETEKAFEAIIE</sequence>
<keyword evidence="5" id="KW-0449">Lipoprotein</keyword>
<dbReference type="OrthoDB" id="9782846at2"/>
<evidence type="ECO:0000256" key="4">
    <source>
        <dbReference type="ARBA" id="ARBA00023139"/>
    </source>
</evidence>
<comment type="caution">
    <text evidence="7">The sequence shown here is derived from an EMBL/GenBank/DDBJ whole genome shotgun (WGS) entry which is preliminary data.</text>
</comment>
<dbReference type="PANTHER" id="PTHR43649:SF33">
    <property type="entry name" value="POLYGALACTURONAN_RHAMNOGALACTURONAN-BINDING PROTEIN YTCQ"/>
    <property type="match status" value="1"/>
</dbReference>
<dbReference type="InterPro" id="IPR050490">
    <property type="entry name" value="Bact_solute-bd_prot1"/>
</dbReference>
<accession>A0A4V3V864</accession>
<dbReference type="CDD" id="cd13585">
    <property type="entry name" value="PBP2_TMBP_like"/>
    <property type="match status" value="1"/>
</dbReference>
<evidence type="ECO:0000313" key="8">
    <source>
        <dbReference type="Proteomes" id="UP000306477"/>
    </source>
</evidence>
<keyword evidence="1" id="KW-1003">Cell membrane</keyword>
<dbReference type="SUPFAM" id="SSF53850">
    <property type="entry name" value="Periplasmic binding protein-like II"/>
    <property type="match status" value="1"/>
</dbReference>
<evidence type="ECO:0000256" key="6">
    <source>
        <dbReference type="SAM" id="SignalP"/>
    </source>
</evidence>
<feature type="chain" id="PRO_5039342281" evidence="6">
    <location>
        <begin position="27"/>
        <end position="423"/>
    </location>
</feature>
<keyword evidence="8" id="KW-1185">Reference proteome</keyword>
<dbReference type="AlphaFoldDB" id="A0A4V3V864"/>
<dbReference type="Pfam" id="PF13416">
    <property type="entry name" value="SBP_bac_8"/>
    <property type="match status" value="1"/>
</dbReference>
<name>A0A4V3V864_9BACI</name>
<dbReference type="Gene3D" id="3.40.190.10">
    <property type="entry name" value="Periplasmic binding protein-like II"/>
    <property type="match status" value="1"/>
</dbReference>
<evidence type="ECO:0000256" key="3">
    <source>
        <dbReference type="ARBA" id="ARBA00023136"/>
    </source>
</evidence>
<dbReference type="PROSITE" id="PS51257">
    <property type="entry name" value="PROKAR_LIPOPROTEIN"/>
    <property type="match status" value="1"/>
</dbReference>
<dbReference type="RefSeq" id="WP_136378583.1">
    <property type="nucleotide sequence ID" value="NZ_SLUB01000006.1"/>
</dbReference>
<dbReference type="EMBL" id="SLUB01000006">
    <property type="protein sequence ID" value="THE13943.1"/>
    <property type="molecule type" value="Genomic_DNA"/>
</dbReference>
<keyword evidence="3" id="KW-0472">Membrane</keyword>
<evidence type="ECO:0000256" key="2">
    <source>
        <dbReference type="ARBA" id="ARBA00022729"/>
    </source>
</evidence>
<feature type="signal peptide" evidence="6">
    <location>
        <begin position="1"/>
        <end position="26"/>
    </location>
</feature>
<dbReference type="InterPro" id="IPR006059">
    <property type="entry name" value="SBP"/>
</dbReference>
<evidence type="ECO:0000256" key="5">
    <source>
        <dbReference type="ARBA" id="ARBA00023288"/>
    </source>
</evidence>
<organism evidence="7 8">
    <name type="scientific">Bacillus timonensis</name>
    <dbReference type="NCBI Taxonomy" id="1033734"/>
    <lineage>
        <taxon>Bacteria</taxon>
        <taxon>Bacillati</taxon>
        <taxon>Bacillota</taxon>
        <taxon>Bacilli</taxon>
        <taxon>Bacillales</taxon>
        <taxon>Bacillaceae</taxon>
        <taxon>Bacillus</taxon>
    </lineage>
</organism>
<reference evidence="7 8" key="1">
    <citation type="journal article" date="2019" name="Indoor Air">
        <title>Impacts of indoor surface finishes on bacterial viability.</title>
        <authorList>
            <person name="Hu J."/>
            <person name="Maamar S.B."/>
            <person name="Glawe A.J."/>
            <person name="Gottel N."/>
            <person name="Gilbert J.A."/>
            <person name="Hartmann E.M."/>
        </authorList>
    </citation>
    <scope>NUCLEOTIDE SEQUENCE [LARGE SCALE GENOMIC DNA]</scope>
    <source>
        <strain evidence="7 8">AF060A6</strain>
    </source>
</reference>
<dbReference type="Proteomes" id="UP000306477">
    <property type="component" value="Unassembled WGS sequence"/>
</dbReference>
<dbReference type="PANTHER" id="PTHR43649">
    <property type="entry name" value="ARABINOSE-BINDING PROTEIN-RELATED"/>
    <property type="match status" value="1"/>
</dbReference>
<evidence type="ECO:0000313" key="7">
    <source>
        <dbReference type="EMBL" id="THE13943.1"/>
    </source>
</evidence>
<protein>
    <submittedName>
        <fullName evidence="7">Sugar ABC transporter substrate-binding protein</fullName>
    </submittedName>
</protein>